<keyword evidence="5" id="KW-0813">Transport</keyword>
<evidence type="ECO:0000313" key="14">
    <source>
        <dbReference type="Proteomes" id="UP000194457"/>
    </source>
</evidence>
<dbReference type="GO" id="GO:0005886">
    <property type="term" value="C:plasma membrane"/>
    <property type="evidence" value="ECO:0007669"/>
    <property type="project" value="UniProtKB-SubCell"/>
</dbReference>
<evidence type="ECO:0000256" key="2">
    <source>
        <dbReference type="ARBA" id="ARBA00004417"/>
    </source>
</evidence>
<dbReference type="PROSITE" id="PS00211">
    <property type="entry name" value="ABC_TRANSPORTER_1"/>
    <property type="match status" value="1"/>
</dbReference>
<evidence type="ECO:0000256" key="4">
    <source>
        <dbReference type="ARBA" id="ARBA00020019"/>
    </source>
</evidence>
<dbReference type="InterPro" id="IPR003593">
    <property type="entry name" value="AAA+_ATPase"/>
</dbReference>
<dbReference type="EMBL" id="CP021358">
    <property type="protein sequence ID" value="ART64375.1"/>
    <property type="molecule type" value="Genomic_DNA"/>
</dbReference>
<dbReference type="Gene3D" id="3.40.50.300">
    <property type="entry name" value="P-loop containing nucleotide triphosphate hydrolases"/>
    <property type="match status" value="1"/>
</dbReference>
<evidence type="ECO:0000313" key="13">
    <source>
        <dbReference type="EMBL" id="ART64375.1"/>
    </source>
</evidence>
<comment type="similarity">
    <text evidence="3">Belongs to the ABC transporter superfamily.</text>
</comment>
<evidence type="ECO:0000256" key="1">
    <source>
        <dbReference type="ARBA" id="ARBA00002579"/>
    </source>
</evidence>
<evidence type="ECO:0000256" key="10">
    <source>
        <dbReference type="ARBA" id="ARBA00022970"/>
    </source>
</evidence>
<evidence type="ECO:0000256" key="3">
    <source>
        <dbReference type="ARBA" id="ARBA00005417"/>
    </source>
</evidence>
<proteinExistence type="inferred from homology"/>
<dbReference type="GO" id="GO:0016887">
    <property type="term" value="F:ATP hydrolysis activity"/>
    <property type="evidence" value="ECO:0007669"/>
    <property type="project" value="InterPro"/>
</dbReference>
<keyword evidence="11" id="KW-0472">Membrane</keyword>
<dbReference type="AlphaFoldDB" id="A0A240UTD5"/>
<evidence type="ECO:0000256" key="6">
    <source>
        <dbReference type="ARBA" id="ARBA00022475"/>
    </source>
</evidence>
<dbReference type="SUPFAM" id="SSF52540">
    <property type="entry name" value="P-loop containing nucleoside triphosphate hydrolases"/>
    <property type="match status" value="1"/>
</dbReference>
<dbReference type="FunFam" id="3.40.50.300:FF:000056">
    <property type="entry name" value="Cell division ATP-binding protein FtsE"/>
    <property type="match status" value="1"/>
</dbReference>
<dbReference type="CDD" id="cd03258">
    <property type="entry name" value="ABC_MetN_methionine_transporter"/>
    <property type="match status" value="1"/>
</dbReference>
<dbReference type="InterPro" id="IPR027417">
    <property type="entry name" value="P-loop_NTPase"/>
</dbReference>
<dbReference type="InterPro" id="IPR041701">
    <property type="entry name" value="MetN_ABC"/>
</dbReference>
<dbReference type="Pfam" id="PF00005">
    <property type="entry name" value="ABC_tran"/>
    <property type="match status" value="1"/>
</dbReference>
<name>A0A240UTD5_9GAMM</name>
<evidence type="ECO:0000256" key="8">
    <source>
        <dbReference type="ARBA" id="ARBA00022840"/>
    </source>
</evidence>
<keyword evidence="14" id="KW-1185">Reference proteome</keyword>
<comment type="function">
    <text evidence="1">Part of the ABC transporter FtsEX involved in cellular division. Important for assembly or stability of the septal ring.</text>
</comment>
<keyword evidence="10" id="KW-0029">Amino-acid transport</keyword>
<protein>
    <recommendedName>
        <fullName evidence="4">Cell division ATP-binding protein FtsE</fullName>
    </recommendedName>
</protein>
<dbReference type="OrthoDB" id="9802264at2"/>
<dbReference type="InterPro" id="IPR017871">
    <property type="entry name" value="ABC_transporter-like_CS"/>
</dbReference>
<dbReference type="InterPro" id="IPR050086">
    <property type="entry name" value="MetN_ABC_transporter-like"/>
</dbReference>
<dbReference type="Gene3D" id="3.30.70.260">
    <property type="match status" value="1"/>
</dbReference>
<dbReference type="RefSeq" id="WP_086901499.1">
    <property type="nucleotide sequence ID" value="NZ_CP021358.1"/>
</dbReference>
<organism evidence="13 14">
    <name type="scientific">Kushneria marisflavi</name>
    <dbReference type="NCBI Taxonomy" id="157779"/>
    <lineage>
        <taxon>Bacteria</taxon>
        <taxon>Pseudomonadati</taxon>
        <taxon>Pseudomonadota</taxon>
        <taxon>Gammaproteobacteria</taxon>
        <taxon>Oceanospirillales</taxon>
        <taxon>Halomonadaceae</taxon>
        <taxon>Kushneria</taxon>
    </lineage>
</organism>
<dbReference type="SMART" id="SM00382">
    <property type="entry name" value="AAA"/>
    <property type="match status" value="1"/>
</dbReference>
<keyword evidence="8 13" id="KW-0067">ATP-binding</keyword>
<keyword evidence="6" id="KW-1003">Cell membrane</keyword>
<dbReference type="InterPro" id="IPR045865">
    <property type="entry name" value="ACT-like_dom_sf"/>
</dbReference>
<dbReference type="PROSITE" id="PS50893">
    <property type="entry name" value="ABC_TRANSPORTER_2"/>
    <property type="match status" value="1"/>
</dbReference>
<evidence type="ECO:0000256" key="11">
    <source>
        <dbReference type="ARBA" id="ARBA00023136"/>
    </source>
</evidence>
<evidence type="ECO:0000256" key="9">
    <source>
        <dbReference type="ARBA" id="ARBA00022967"/>
    </source>
</evidence>
<dbReference type="KEGG" id="kma:B9H00_16030"/>
<evidence type="ECO:0000259" key="12">
    <source>
        <dbReference type="PROSITE" id="PS50893"/>
    </source>
</evidence>
<accession>A0A240UTD5</accession>
<evidence type="ECO:0000256" key="5">
    <source>
        <dbReference type="ARBA" id="ARBA00022448"/>
    </source>
</evidence>
<keyword evidence="7" id="KW-0547">Nucleotide-binding</keyword>
<feature type="domain" description="ABC transporter" evidence="12">
    <location>
        <begin position="2"/>
        <end position="241"/>
    </location>
</feature>
<evidence type="ECO:0000256" key="7">
    <source>
        <dbReference type="ARBA" id="ARBA00022741"/>
    </source>
</evidence>
<comment type="subcellular location">
    <subcellularLocation>
        <location evidence="2">Cell inner membrane</location>
        <topology evidence="2">Peripheral membrane protein</topology>
    </subcellularLocation>
</comment>
<dbReference type="SMART" id="SM00930">
    <property type="entry name" value="NIL"/>
    <property type="match status" value="1"/>
</dbReference>
<reference evidence="13 14" key="1">
    <citation type="submission" date="2017-05" db="EMBL/GenBank/DDBJ databases">
        <authorList>
            <person name="Song R."/>
            <person name="Chenine A.L."/>
            <person name="Ruprecht R.M."/>
        </authorList>
    </citation>
    <scope>NUCLEOTIDE SEQUENCE [LARGE SCALE GENOMIC DNA]</scope>
    <source>
        <strain evidence="13">SW32</strain>
    </source>
</reference>
<gene>
    <name evidence="13" type="primary">metN</name>
    <name evidence="13" type="ORF">B9H00_16030</name>
</gene>
<dbReference type="GO" id="GO:0005524">
    <property type="term" value="F:ATP binding"/>
    <property type="evidence" value="ECO:0007669"/>
    <property type="project" value="UniProtKB-KW"/>
</dbReference>
<dbReference type="PANTHER" id="PTHR43166">
    <property type="entry name" value="AMINO ACID IMPORT ATP-BINDING PROTEIN"/>
    <property type="match status" value="1"/>
</dbReference>
<keyword evidence="9" id="KW-1278">Translocase</keyword>
<dbReference type="SUPFAM" id="SSF55021">
    <property type="entry name" value="ACT-like"/>
    <property type="match status" value="1"/>
</dbReference>
<dbReference type="GO" id="GO:0006865">
    <property type="term" value="P:amino acid transport"/>
    <property type="evidence" value="ECO:0007669"/>
    <property type="project" value="UniProtKB-KW"/>
</dbReference>
<dbReference type="InterPro" id="IPR018449">
    <property type="entry name" value="NIL_domain"/>
</dbReference>
<dbReference type="InterPro" id="IPR003439">
    <property type="entry name" value="ABC_transporter-like_ATP-bd"/>
</dbReference>
<dbReference type="Proteomes" id="UP000194457">
    <property type="component" value="Chromosome"/>
</dbReference>
<dbReference type="PANTHER" id="PTHR43166:SF30">
    <property type="entry name" value="METHIONINE IMPORT ATP-BINDING PROTEIN METN"/>
    <property type="match status" value="1"/>
</dbReference>
<sequence length="347" mass="37964">MIRLENVTRVYGQGAKAVTALKDVNLEVAAGSITGVIGVSGAGKSTLIRCVNLLERPTRGRVFVAGQELTAMNKTELRKARHGIGMIFQHFNLLESRSVRDNIGLPLELIGTPRREIDQRIDELLELTGLNDRANAYPAALSGGQKQRVAIARALASNPQALLCDEATSALDPQTTSSILALLRDINQRLGLTILLITHEMEVVRTICDQVALISGGALVETAPVGDFFTRPATEEGRVFLNDFLQLAPSNTLLQRMTAHPDEHSLPVVRLVFRGQSLSSELMTHLEQDFGIRLRILQARVENIQGRTLGLMIAEFDGARDTLGAAMDHLHTLDVQTEVLGHVQRHD</sequence>
<dbReference type="Pfam" id="PF09383">
    <property type="entry name" value="NIL"/>
    <property type="match status" value="1"/>
</dbReference>